<gene>
    <name evidence="6" type="ORF">AB5J54_36450</name>
</gene>
<proteinExistence type="predicted"/>
<comment type="subcellular location">
    <subcellularLocation>
        <location evidence="1">Membrane</location>
        <topology evidence="1">Multi-pass membrane protein</topology>
    </subcellularLocation>
</comment>
<evidence type="ECO:0000256" key="5">
    <source>
        <dbReference type="SAM" id="Phobius"/>
    </source>
</evidence>
<dbReference type="Pfam" id="PF13564">
    <property type="entry name" value="DoxX_2"/>
    <property type="match status" value="1"/>
</dbReference>
<evidence type="ECO:0000313" key="6">
    <source>
        <dbReference type="EMBL" id="XDQ75678.1"/>
    </source>
</evidence>
<feature type="transmembrane region" description="Helical" evidence="5">
    <location>
        <begin position="70"/>
        <end position="90"/>
    </location>
</feature>
<accession>A0AB39TAV3</accession>
<sequence>MSPTYLSVTLVTVLANAGIAAADLARARFVLANSAEVGVPVGWIPPLAALKAAGAAGLLVGLLGARPVGIAAGAGLVLFFVGAVAVHVRARVFHNLAFPVTFLALATGSLALAVAP</sequence>
<name>A0AB39TAV3_9ACTN</name>
<evidence type="ECO:0000256" key="4">
    <source>
        <dbReference type="ARBA" id="ARBA00023136"/>
    </source>
</evidence>
<reference evidence="6" key="1">
    <citation type="submission" date="2024-07" db="EMBL/GenBank/DDBJ databases">
        <authorList>
            <person name="Yu S.T."/>
        </authorList>
    </citation>
    <scope>NUCLEOTIDE SEQUENCE</scope>
    <source>
        <strain evidence="6">R44</strain>
    </source>
</reference>
<evidence type="ECO:0000256" key="3">
    <source>
        <dbReference type="ARBA" id="ARBA00022989"/>
    </source>
</evidence>
<dbReference type="InterPro" id="IPR032808">
    <property type="entry name" value="DoxX"/>
</dbReference>
<dbReference type="RefSeq" id="WP_369148207.1">
    <property type="nucleotide sequence ID" value="NZ_CP163444.1"/>
</dbReference>
<evidence type="ECO:0000256" key="2">
    <source>
        <dbReference type="ARBA" id="ARBA00022692"/>
    </source>
</evidence>
<feature type="transmembrane region" description="Helical" evidence="5">
    <location>
        <begin position="96"/>
        <end position="115"/>
    </location>
</feature>
<dbReference type="AlphaFoldDB" id="A0AB39TAV3"/>
<keyword evidence="3 5" id="KW-1133">Transmembrane helix</keyword>
<keyword evidence="4 5" id="KW-0472">Membrane</keyword>
<dbReference type="EMBL" id="CP163444">
    <property type="protein sequence ID" value="XDQ75678.1"/>
    <property type="molecule type" value="Genomic_DNA"/>
</dbReference>
<protein>
    <submittedName>
        <fullName evidence="6">DoxX family protein</fullName>
    </submittedName>
</protein>
<organism evidence="6">
    <name type="scientific">Streptomyces sp. R44</name>
    <dbReference type="NCBI Taxonomy" id="3238633"/>
    <lineage>
        <taxon>Bacteria</taxon>
        <taxon>Bacillati</taxon>
        <taxon>Actinomycetota</taxon>
        <taxon>Actinomycetes</taxon>
        <taxon>Kitasatosporales</taxon>
        <taxon>Streptomycetaceae</taxon>
        <taxon>Streptomyces</taxon>
    </lineage>
</organism>
<evidence type="ECO:0000256" key="1">
    <source>
        <dbReference type="ARBA" id="ARBA00004141"/>
    </source>
</evidence>
<keyword evidence="2 5" id="KW-0812">Transmembrane</keyword>
<dbReference type="GO" id="GO:0016020">
    <property type="term" value="C:membrane"/>
    <property type="evidence" value="ECO:0007669"/>
    <property type="project" value="UniProtKB-SubCell"/>
</dbReference>